<feature type="transmembrane region" description="Helical" evidence="2">
    <location>
        <begin position="333"/>
        <end position="351"/>
    </location>
</feature>
<feature type="transmembrane region" description="Helical" evidence="2">
    <location>
        <begin position="400"/>
        <end position="421"/>
    </location>
</feature>
<feature type="transmembrane region" description="Helical" evidence="2">
    <location>
        <begin position="469"/>
        <end position="494"/>
    </location>
</feature>
<evidence type="ECO:0000313" key="3">
    <source>
        <dbReference type="EMBL" id="VZO38852.1"/>
    </source>
</evidence>
<feature type="transmembrane region" description="Helical" evidence="2">
    <location>
        <begin position="51"/>
        <end position="69"/>
    </location>
</feature>
<evidence type="ECO:0000313" key="4">
    <source>
        <dbReference type="Proteomes" id="UP000419743"/>
    </source>
</evidence>
<reference evidence="3 4" key="1">
    <citation type="submission" date="2019-11" db="EMBL/GenBank/DDBJ databases">
        <authorList>
            <person name="Criscuolo A."/>
        </authorList>
    </citation>
    <scope>NUCLEOTIDE SEQUENCE [LARGE SCALE GENOMIC DNA]</scope>
    <source>
        <strain evidence="3">CIP111667</strain>
    </source>
</reference>
<organism evidence="3 4">
    <name type="scientific">Occultella aeris</name>
    <dbReference type="NCBI Taxonomy" id="2761496"/>
    <lineage>
        <taxon>Bacteria</taxon>
        <taxon>Bacillati</taxon>
        <taxon>Actinomycetota</taxon>
        <taxon>Actinomycetes</taxon>
        <taxon>Micrococcales</taxon>
        <taxon>Ruaniaceae</taxon>
        <taxon>Occultella</taxon>
    </lineage>
</organism>
<feature type="transmembrane region" description="Helical" evidence="2">
    <location>
        <begin position="427"/>
        <end position="448"/>
    </location>
</feature>
<feature type="transmembrane region" description="Helical" evidence="2">
    <location>
        <begin position="166"/>
        <end position="190"/>
    </location>
</feature>
<proteinExistence type="predicted"/>
<name>A0A7M4DN42_9MICO</name>
<dbReference type="RefSeq" id="WP_156742233.1">
    <property type="nucleotide sequence ID" value="NZ_CACRYJ010000053.1"/>
</dbReference>
<evidence type="ECO:0000256" key="1">
    <source>
        <dbReference type="SAM" id="MobiDB-lite"/>
    </source>
</evidence>
<comment type="caution">
    <text evidence="3">The sequence shown here is derived from an EMBL/GenBank/DDBJ whole genome shotgun (WGS) entry which is preliminary data.</text>
</comment>
<feature type="transmembrane region" description="Helical" evidence="2">
    <location>
        <begin position="202"/>
        <end position="223"/>
    </location>
</feature>
<keyword evidence="2" id="KW-0472">Membrane</keyword>
<feature type="transmembrane region" description="Helical" evidence="2">
    <location>
        <begin position="89"/>
        <end position="107"/>
    </location>
</feature>
<dbReference type="Pfam" id="PF19814">
    <property type="entry name" value="DUF6297"/>
    <property type="match status" value="1"/>
</dbReference>
<keyword evidence="4" id="KW-1185">Reference proteome</keyword>
<gene>
    <name evidence="3" type="ORF">HALOF300_03570</name>
</gene>
<dbReference type="Proteomes" id="UP000419743">
    <property type="component" value="Unassembled WGS sequence"/>
</dbReference>
<sequence>MSTTDTGDDRPTDGDVVPDDAWPTGRQLRSLTRDATEAHTGGSFFEVISEVYSVVFSAAIALAIALGAVQGLNATITSGPEVHTLDPTWLAVVAALIVAGAVVGLAGRIGPIGMGGGQAVWWLTTPADRRGLLRPRSVLVPIMGAVVGAAGGLLIAFLALGEPGPALGSIVALCTLAGAALALAVAAGQVQLGNKRAARVRPAALIGDILMAAGPLLGLILVFVRPQPLNLPSGAVAVVAIGALAVLVVALVVRVDTGLNAISGRELRARGAVSAYAAGAVTSVDTRELGRALSVSTAPDQRRRSARLPWVRGPVSAIVTGDALVLARSPRHLIQIAVAASVALMALLAGWPTGVNVAMLLIGGYLAAMATAEGARRAEMAPVLDRFFPISAFDVRRVRIILPGVIMVLWSAGVFAVWGATHGSLPGWILLGVIAAPTFAAGVVRAAYRKPPDWTKPLVTGPMGPVPPGVLLAFARGPDLVVLCLIPTLIALIAFGPTFVLVWLQAATSAIAFAIATHVKDEKKPSMMERANQAQKAAGAR</sequence>
<dbReference type="InterPro" id="IPR046264">
    <property type="entry name" value="DUF6297"/>
</dbReference>
<dbReference type="AlphaFoldDB" id="A0A7M4DN42"/>
<keyword evidence="2" id="KW-1133">Transmembrane helix</keyword>
<accession>A0A7M4DN42</accession>
<protein>
    <submittedName>
        <fullName evidence="3">Uncharacterized protein</fullName>
    </submittedName>
</protein>
<keyword evidence="2" id="KW-0812">Transmembrane</keyword>
<feature type="region of interest" description="Disordered" evidence="1">
    <location>
        <begin position="1"/>
        <end position="23"/>
    </location>
</feature>
<feature type="transmembrane region" description="Helical" evidence="2">
    <location>
        <begin position="235"/>
        <end position="255"/>
    </location>
</feature>
<evidence type="ECO:0000256" key="2">
    <source>
        <dbReference type="SAM" id="Phobius"/>
    </source>
</evidence>
<feature type="transmembrane region" description="Helical" evidence="2">
    <location>
        <begin position="138"/>
        <end position="160"/>
    </location>
</feature>
<dbReference type="EMBL" id="CACRYJ010000053">
    <property type="protein sequence ID" value="VZO38852.1"/>
    <property type="molecule type" value="Genomic_DNA"/>
</dbReference>